<keyword evidence="5" id="KW-1185">Reference proteome</keyword>
<dbReference type="Proteomes" id="UP000247702">
    <property type="component" value="Unassembled WGS sequence"/>
</dbReference>
<accession>A0A2Z6QPE7</accession>
<dbReference type="InterPro" id="IPR050863">
    <property type="entry name" value="CenT-Element_Derived"/>
</dbReference>
<dbReference type="EMBL" id="BEXD01000357">
    <property type="protein sequence ID" value="GBB86764.1"/>
    <property type="molecule type" value="Genomic_DNA"/>
</dbReference>
<dbReference type="Pfam" id="PF03221">
    <property type="entry name" value="HTH_Tnp_Tc5"/>
    <property type="match status" value="1"/>
</dbReference>
<evidence type="ECO:0000256" key="1">
    <source>
        <dbReference type="ARBA" id="ARBA00023125"/>
    </source>
</evidence>
<proteinExistence type="predicted"/>
<evidence type="ECO:0008006" key="6">
    <source>
        <dbReference type="Google" id="ProtNLM"/>
    </source>
</evidence>
<dbReference type="GO" id="GO:0003677">
    <property type="term" value="F:DNA binding"/>
    <property type="evidence" value="ECO:0007669"/>
    <property type="project" value="UniProtKB-KW"/>
</dbReference>
<sequence>MISYIIEKCGEKKELCLLHQENPSLSQEEIGKKFGPKLLILRNIEGFTGSAGWLNNFKKRHNIKQYNKHGEAKSGPGEEELAKEREKLRELISNFDLEDVFNCDETGLYWELEPSKTLSTGPLSGTKKSKNRVTLLLTFNVTGSIKLPALFIHKHQTPRDLKGIDKTKLPVDYFWNKSAWMQTSIWNKYLELLNQRMKRQNRKILLLVDNAPVHSVSNPELLTNITIHYLPPNTTAHLQPADAGIINSFKVCILFIIN</sequence>
<dbReference type="InterPro" id="IPR006600">
    <property type="entry name" value="HTH_CenpB_DNA-bd_dom"/>
</dbReference>
<keyword evidence="1" id="KW-0238">DNA-binding</keyword>
<feature type="domain" description="HTH CENPB-type" evidence="3">
    <location>
        <begin position="44"/>
        <end position="65"/>
    </location>
</feature>
<reference evidence="4 5" key="1">
    <citation type="submission" date="2017-11" db="EMBL/GenBank/DDBJ databases">
        <title>The genome of Rhizophagus clarus HR1 reveals common genetic basis of auxotrophy among arbuscular mycorrhizal fungi.</title>
        <authorList>
            <person name="Kobayashi Y."/>
        </authorList>
    </citation>
    <scope>NUCLEOTIDE SEQUENCE [LARGE SCALE GENOMIC DNA]</scope>
    <source>
        <strain evidence="4 5">HR1</strain>
    </source>
</reference>
<organism evidence="4 5">
    <name type="scientific">Rhizophagus clarus</name>
    <dbReference type="NCBI Taxonomy" id="94130"/>
    <lineage>
        <taxon>Eukaryota</taxon>
        <taxon>Fungi</taxon>
        <taxon>Fungi incertae sedis</taxon>
        <taxon>Mucoromycota</taxon>
        <taxon>Glomeromycotina</taxon>
        <taxon>Glomeromycetes</taxon>
        <taxon>Glomerales</taxon>
        <taxon>Glomeraceae</taxon>
        <taxon>Rhizophagus</taxon>
    </lineage>
</organism>
<dbReference type="InterPro" id="IPR004875">
    <property type="entry name" value="DDE_SF_endonuclease_dom"/>
</dbReference>
<dbReference type="GO" id="GO:0005634">
    <property type="term" value="C:nucleus"/>
    <property type="evidence" value="ECO:0007669"/>
    <property type="project" value="TreeGrafter"/>
</dbReference>
<evidence type="ECO:0000259" key="2">
    <source>
        <dbReference type="Pfam" id="PF03184"/>
    </source>
</evidence>
<dbReference type="Pfam" id="PF03184">
    <property type="entry name" value="DDE_1"/>
    <property type="match status" value="1"/>
</dbReference>
<dbReference type="PANTHER" id="PTHR19303">
    <property type="entry name" value="TRANSPOSON"/>
    <property type="match status" value="1"/>
</dbReference>
<dbReference type="PANTHER" id="PTHR19303:SF73">
    <property type="entry name" value="PROTEIN PDC2"/>
    <property type="match status" value="1"/>
</dbReference>
<comment type="caution">
    <text evidence="4">The sequence shown here is derived from an EMBL/GenBank/DDBJ whole genome shotgun (WGS) entry which is preliminary data.</text>
</comment>
<dbReference type="STRING" id="94130.A0A2Z6QPE7"/>
<evidence type="ECO:0000313" key="5">
    <source>
        <dbReference type="Proteomes" id="UP000247702"/>
    </source>
</evidence>
<name>A0A2Z6QPE7_9GLOM</name>
<gene>
    <name evidence="4" type="ORF">RclHR1_13190003</name>
</gene>
<evidence type="ECO:0000313" key="4">
    <source>
        <dbReference type="EMBL" id="GBB86764.1"/>
    </source>
</evidence>
<protein>
    <recommendedName>
        <fullName evidence="6">HTH CENPB-type domain-containing protein</fullName>
    </recommendedName>
</protein>
<feature type="domain" description="DDE-1" evidence="2">
    <location>
        <begin position="130"/>
        <end position="251"/>
    </location>
</feature>
<evidence type="ECO:0000259" key="3">
    <source>
        <dbReference type="Pfam" id="PF03221"/>
    </source>
</evidence>
<dbReference type="AlphaFoldDB" id="A0A2Z6QPE7"/>